<dbReference type="InterPro" id="IPR013783">
    <property type="entry name" value="Ig-like_fold"/>
</dbReference>
<dbReference type="CDD" id="cd02859">
    <property type="entry name" value="E_set_AMPKbeta_like_N"/>
    <property type="match status" value="1"/>
</dbReference>
<dbReference type="InterPro" id="IPR006828">
    <property type="entry name" value="ASC_dom"/>
</dbReference>
<dbReference type="AlphaFoldDB" id="A0AAN7VZM1"/>
<feature type="domain" description="Association with the SNF1 complex (ASC)" evidence="3">
    <location>
        <begin position="426"/>
        <end position="524"/>
    </location>
</feature>
<comment type="similarity">
    <text evidence="1">Belongs to the 5'-AMP-activated protein kinase beta subunit family.</text>
</comment>
<comment type="caution">
    <text evidence="4">The sequence shown here is derived from an EMBL/GenBank/DDBJ whole genome shotgun (WGS) entry which is preliminary data.</text>
</comment>
<dbReference type="Pfam" id="PF04739">
    <property type="entry name" value="AMPKBI"/>
    <property type="match status" value="1"/>
</dbReference>
<dbReference type="PANTHER" id="PTHR10343:SF84">
    <property type="entry name" value="5'-AMP-ACTIVATED PROTEIN KINASE SUBUNIT BETA-1"/>
    <property type="match status" value="1"/>
</dbReference>
<feature type="compositionally biased region" description="Low complexity" evidence="2">
    <location>
        <begin position="49"/>
        <end position="70"/>
    </location>
</feature>
<dbReference type="GO" id="GO:0031588">
    <property type="term" value="C:nucleotide-activated protein kinase complex"/>
    <property type="evidence" value="ECO:0007669"/>
    <property type="project" value="TreeGrafter"/>
</dbReference>
<evidence type="ECO:0000313" key="5">
    <source>
        <dbReference type="Proteomes" id="UP001310594"/>
    </source>
</evidence>
<dbReference type="EMBL" id="JAVRQU010000016">
    <property type="protein sequence ID" value="KAK5694145.1"/>
    <property type="molecule type" value="Genomic_DNA"/>
</dbReference>
<dbReference type="PANTHER" id="PTHR10343">
    <property type="entry name" value="5'-AMP-ACTIVATED PROTEIN KINASE , BETA SUBUNIT"/>
    <property type="match status" value="1"/>
</dbReference>
<evidence type="ECO:0000313" key="4">
    <source>
        <dbReference type="EMBL" id="KAK5694145.1"/>
    </source>
</evidence>
<feature type="compositionally biased region" description="Polar residues" evidence="2">
    <location>
        <begin position="101"/>
        <end position="112"/>
    </location>
</feature>
<feature type="region of interest" description="Disordered" evidence="2">
    <location>
        <begin position="1"/>
        <end position="149"/>
    </location>
</feature>
<dbReference type="Gene3D" id="6.20.250.60">
    <property type="match status" value="1"/>
</dbReference>
<sequence length="524" mass="56067">MGNSQSNEETASPTSTRKSQHAHRTGPSRDSWKHDNHSRASQSNKSNYPPHATSTLAPAPPTATSTAAPSIHVTHNPASSHHSRARSITAPAPTPTLKPEASSSSQRSNKSIMGQGESKEQNRPPSRSSTLPPSSTASPIPVPSPSSRAVDVPRIIGEEPLEGADFQPSGLPDDSTFGIGASTRYDRPPRLPLPIEEELHLPGSPIISPIDTQTTNGDGDGVIPRRTSVLSSTTVDDDDLGDDIFTTEVHSLNAPTVPTLVVWKGDTDKVYVTGTFVNWERKIKLNPDKQRGGYSATIHLKPGTHHLKFMIRGDQTTSDDYPTTVDYAGNFVNYIEVEAPPKPITEADIMEAVATSAIKAGEVAAVGEPAAKPIDIRAGTRAPETAAGQRPSLSGADGNQSSAHGPPDAIPQGRDSDRRLKAPPREKVPRPKYNSEVPAFLKDLESNENDGRAERAKRVEQTLPSPPSLPMFLGKSILNGNMPHKDDASVLLMPNHTVLNHLATSSIKHGVLATSGTTRYKRKV</sequence>
<gene>
    <name evidence="4" type="primary">GAL83</name>
    <name evidence="4" type="ORF">LTR97_009766</name>
</gene>
<dbReference type="InterPro" id="IPR014756">
    <property type="entry name" value="Ig_E-set"/>
</dbReference>
<dbReference type="SMART" id="SM01010">
    <property type="entry name" value="AMPKBI"/>
    <property type="match status" value="1"/>
</dbReference>
<dbReference type="InterPro" id="IPR037256">
    <property type="entry name" value="ASC_dom_sf"/>
</dbReference>
<dbReference type="InterPro" id="IPR050827">
    <property type="entry name" value="CRP1_MDG1_kinase"/>
</dbReference>
<feature type="compositionally biased region" description="Basic and acidic residues" evidence="2">
    <location>
        <begin position="442"/>
        <end position="460"/>
    </location>
</feature>
<organism evidence="4 5">
    <name type="scientific">Elasticomyces elasticus</name>
    <dbReference type="NCBI Taxonomy" id="574655"/>
    <lineage>
        <taxon>Eukaryota</taxon>
        <taxon>Fungi</taxon>
        <taxon>Dikarya</taxon>
        <taxon>Ascomycota</taxon>
        <taxon>Pezizomycotina</taxon>
        <taxon>Dothideomycetes</taxon>
        <taxon>Dothideomycetidae</taxon>
        <taxon>Mycosphaerellales</taxon>
        <taxon>Teratosphaeriaceae</taxon>
        <taxon>Elasticomyces</taxon>
    </lineage>
</organism>
<feature type="compositionally biased region" description="Polar residues" evidence="2">
    <location>
        <begin position="1"/>
        <end position="17"/>
    </location>
</feature>
<dbReference type="Proteomes" id="UP001310594">
    <property type="component" value="Unassembled WGS sequence"/>
</dbReference>
<evidence type="ECO:0000259" key="3">
    <source>
        <dbReference type="SMART" id="SM01010"/>
    </source>
</evidence>
<dbReference type="GO" id="GO:0005634">
    <property type="term" value="C:nucleus"/>
    <property type="evidence" value="ECO:0007669"/>
    <property type="project" value="TreeGrafter"/>
</dbReference>
<feature type="region of interest" description="Disordered" evidence="2">
    <location>
        <begin position="374"/>
        <end position="468"/>
    </location>
</feature>
<feature type="region of interest" description="Disordered" evidence="2">
    <location>
        <begin position="161"/>
        <end position="234"/>
    </location>
</feature>
<feature type="compositionally biased region" description="Low complexity" evidence="2">
    <location>
        <begin position="123"/>
        <end position="139"/>
    </location>
</feature>
<feature type="compositionally biased region" description="Basic and acidic residues" evidence="2">
    <location>
        <begin position="414"/>
        <end position="429"/>
    </location>
</feature>
<name>A0AAN7VZM1_9PEZI</name>
<evidence type="ECO:0000256" key="1">
    <source>
        <dbReference type="ARBA" id="ARBA00010926"/>
    </source>
</evidence>
<dbReference type="SUPFAM" id="SSF81296">
    <property type="entry name" value="E set domains"/>
    <property type="match status" value="1"/>
</dbReference>
<evidence type="ECO:0000256" key="2">
    <source>
        <dbReference type="SAM" id="MobiDB-lite"/>
    </source>
</evidence>
<dbReference type="InterPro" id="IPR032640">
    <property type="entry name" value="AMPK1_CBM"/>
</dbReference>
<dbReference type="SUPFAM" id="SSF160219">
    <property type="entry name" value="AMPKBI-like"/>
    <property type="match status" value="1"/>
</dbReference>
<reference evidence="4" key="1">
    <citation type="submission" date="2023-08" db="EMBL/GenBank/DDBJ databases">
        <title>Black Yeasts Isolated from many extreme environments.</title>
        <authorList>
            <person name="Coleine C."/>
            <person name="Stajich J.E."/>
            <person name="Selbmann L."/>
        </authorList>
    </citation>
    <scope>NUCLEOTIDE SEQUENCE</scope>
    <source>
        <strain evidence="4">CCFEE 5810</strain>
    </source>
</reference>
<dbReference type="Pfam" id="PF16561">
    <property type="entry name" value="AMPK1_CBM"/>
    <property type="match status" value="1"/>
</dbReference>
<protein>
    <submittedName>
        <fullName evidence="4">Galactose metabolism-related protein</fullName>
    </submittedName>
</protein>
<dbReference type="Gene3D" id="2.60.40.10">
    <property type="entry name" value="Immunoglobulins"/>
    <property type="match status" value="1"/>
</dbReference>
<accession>A0AAN7VZM1</accession>
<dbReference type="GO" id="GO:0005737">
    <property type="term" value="C:cytoplasm"/>
    <property type="evidence" value="ECO:0007669"/>
    <property type="project" value="TreeGrafter"/>
</dbReference>
<proteinExistence type="inferred from homology"/>
<dbReference type="GO" id="GO:0019901">
    <property type="term" value="F:protein kinase binding"/>
    <property type="evidence" value="ECO:0007669"/>
    <property type="project" value="TreeGrafter"/>
</dbReference>
<dbReference type="GO" id="GO:0007165">
    <property type="term" value="P:signal transduction"/>
    <property type="evidence" value="ECO:0007669"/>
    <property type="project" value="TreeGrafter"/>
</dbReference>